<evidence type="ECO:0008006" key="3">
    <source>
        <dbReference type="Google" id="ProtNLM"/>
    </source>
</evidence>
<reference evidence="1" key="1">
    <citation type="journal article" date="2014" name="Int. J. Syst. Evol. Microbiol.">
        <title>Complete genome sequence of Corynebacterium casei LMG S-19264T (=DSM 44701T), isolated from a smear-ripened cheese.</title>
        <authorList>
            <consortium name="US DOE Joint Genome Institute (JGI-PGF)"/>
            <person name="Walter F."/>
            <person name="Albersmeier A."/>
            <person name="Kalinowski J."/>
            <person name="Ruckert C."/>
        </authorList>
    </citation>
    <scope>NUCLEOTIDE SEQUENCE</scope>
    <source>
        <strain evidence="1">JCM 4790</strain>
    </source>
</reference>
<name>A0A918KPQ1_9ACTN</name>
<dbReference type="Proteomes" id="UP000619244">
    <property type="component" value="Unassembled WGS sequence"/>
</dbReference>
<keyword evidence="2" id="KW-1185">Reference proteome</keyword>
<comment type="caution">
    <text evidence="1">The sequence shown here is derived from an EMBL/GenBank/DDBJ whole genome shotgun (WGS) entry which is preliminary data.</text>
</comment>
<proteinExistence type="predicted"/>
<accession>A0A918KPQ1</accession>
<reference evidence="1" key="2">
    <citation type="submission" date="2020-09" db="EMBL/GenBank/DDBJ databases">
        <authorList>
            <person name="Sun Q."/>
            <person name="Ohkuma M."/>
        </authorList>
    </citation>
    <scope>NUCLEOTIDE SEQUENCE</scope>
    <source>
        <strain evidence="1">JCM 4790</strain>
    </source>
</reference>
<sequence>MPRRAGCTRYPQGGGLSAERQAFREHVRLQAAELFVLGEGNAAVAGRLRVSVRSVQRRRRAWEHGGERALASKGPMSGPRLSEALFRVLEQELARGRWRADGRTGGGRRHGSGL</sequence>
<evidence type="ECO:0000313" key="1">
    <source>
        <dbReference type="EMBL" id="GGX69714.1"/>
    </source>
</evidence>
<dbReference type="RefSeq" id="WP_373308753.1">
    <property type="nucleotide sequence ID" value="NZ_BMVU01000008.1"/>
</dbReference>
<dbReference type="AlphaFoldDB" id="A0A918KPQ1"/>
<gene>
    <name evidence="1" type="ORF">GCM10010358_25270</name>
</gene>
<dbReference type="EMBL" id="BMVU01000008">
    <property type="protein sequence ID" value="GGX69714.1"/>
    <property type="molecule type" value="Genomic_DNA"/>
</dbReference>
<protein>
    <recommendedName>
        <fullName evidence="3">Transposase</fullName>
    </recommendedName>
</protein>
<dbReference type="SUPFAM" id="SSF46689">
    <property type="entry name" value="Homeodomain-like"/>
    <property type="match status" value="1"/>
</dbReference>
<organism evidence="1 2">
    <name type="scientific">Streptomyces minutiscleroticus</name>
    <dbReference type="NCBI Taxonomy" id="68238"/>
    <lineage>
        <taxon>Bacteria</taxon>
        <taxon>Bacillati</taxon>
        <taxon>Actinomycetota</taxon>
        <taxon>Actinomycetes</taxon>
        <taxon>Kitasatosporales</taxon>
        <taxon>Streptomycetaceae</taxon>
        <taxon>Streptomyces</taxon>
    </lineage>
</organism>
<dbReference type="Pfam" id="PF13384">
    <property type="entry name" value="HTH_23"/>
    <property type="match status" value="1"/>
</dbReference>
<evidence type="ECO:0000313" key="2">
    <source>
        <dbReference type="Proteomes" id="UP000619244"/>
    </source>
</evidence>
<dbReference type="InterPro" id="IPR009057">
    <property type="entry name" value="Homeodomain-like_sf"/>
</dbReference>